<keyword evidence="2" id="KW-0964">Secreted</keyword>
<dbReference type="PANTHER" id="PTHR38340">
    <property type="entry name" value="S-LAYER PROTEIN"/>
    <property type="match status" value="1"/>
</dbReference>
<dbReference type="InterPro" id="IPR018511">
    <property type="entry name" value="Hemolysin-typ_Ca-bd_CS"/>
</dbReference>
<proteinExistence type="predicted"/>
<comment type="caution">
    <text evidence="3">The sequence shown here is derived from an EMBL/GenBank/DDBJ whole genome shotgun (WGS) entry which is preliminary data.</text>
</comment>
<dbReference type="PRINTS" id="PR00313">
    <property type="entry name" value="CABNDNGRPT"/>
</dbReference>
<dbReference type="PANTHER" id="PTHR38340:SF1">
    <property type="entry name" value="S-LAYER PROTEIN"/>
    <property type="match status" value="1"/>
</dbReference>
<keyword evidence="4" id="KW-1185">Reference proteome</keyword>
<dbReference type="InterPro" id="IPR011049">
    <property type="entry name" value="Serralysin-like_metalloprot_C"/>
</dbReference>
<comment type="subcellular location">
    <subcellularLocation>
        <location evidence="1">Secreted</location>
    </subcellularLocation>
</comment>
<reference evidence="3 4" key="1">
    <citation type="submission" date="2023-03" db="EMBL/GenBank/DDBJ databases">
        <title>Novosphingobium cyanobacteriorum sp. nov., isolated from a eutrophic reservoir during the Microcystis bloom period.</title>
        <authorList>
            <person name="Kang M."/>
            <person name="Le V."/>
            <person name="Ko S.-R."/>
            <person name="Lee S.-A."/>
            <person name="Ahn C.-Y."/>
        </authorList>
    </citation>
    <scope>NUCLEOTIDE SEQUENCE [LARGE SCALE GENOMIC DNA]</scope>
    <source>
        <strain evidence="3 4">HBC54</strain>
    </source>
</reference>
<dbReference type="Gene3D" id="2.150.10.10">
    <property type="entry name" value="Serralysin-like metalloprotease, C-terminal"/>
    <property type="match status" value="12"/>
</dbReference>
<evidence type="ECO:0000256" key="1">
    <source>
        <dbReference type="ARBA" id="ARBA00004613"/>
    </source>
</evidence>
<evidence type="ECO:0000256" key="2">
    <source>
        <dbReference type="ARBA" id="ARBA00022525"/>
    </source>
</evidence>
<evidence type="ECO:0000313" key="3">
    <source>
        <dbReference type="EMBL" id="MDF8332591.1"/>
    </source>
</evidence>
<dbReference type="EMBL" id="JAROCY010000004">
    <property type="protein sequence ID" value="MDF8332591.1"/>
    <property type="molecule type" value="Genomic_DNA"/>
</dbReference>
<dbReference type="SUPFAM" id="SSF51120">
    <property type="entry name" value="beta-Roll"/>
    <property type="match status" value="10"/>
</dbReference>
<dbReference type="InterPro" id="IPR050557">
    <property type="entry name" value="RTX_toxin/Mannuronan_C5-epim"/>
</dbReference>
<protein>
    <submittedName>
        <fullName evidence="3">Calcium-binding protein</fullName>
    </submittedName>
</protein>
<organism evidence="3 4">
    <name type="scientific">Novosphingobium cyanobacteriorum</name>
    <dbReference type="NCBI Taxonomy" id="3024215"/>
    <lineage>
        <taxon>Bacteria</taxon>
        <taxon>Pseudomonadati</taxon>
        <taxon>Pseudomonadota</taxon>
        <taxon>Alphaproteobacteria</taxon>
        <taxon>Sphingomonadales</taxon>
        <taxon>Sphingomonadaceae</taxon>
        <taxon>Novosphingobium</taxon>
    </lineage>
</organism>
<evidence type="ECO:0000313" key="4">
    <source>
        <dbReference type="Proteomes" id="UP001222770"/>
    </source>
</evidence>
<dbReference type="RefSeq" id="WP_277275800.1">
    <property type="nucleotide sequence ID" value="NZ_JAROCY010000004.1"/>
</dbReference>
<dbReference type="Pfam" id="PF00353">
    <property type="entry name" value="HemolysinCabind"/>
    <property type="match status" value="16"/>
</dbReference>
<gene>
    <name evidence="3" type="ORF">POM99_05195</name>
</gene>
<sequence length="1437" mass="144517">MIYYNNILGTNAGETLNGTDYSDQLLGLGGNDFLYGGLGDDLLDGGPGRDRLFGGDGNDILRSMGDGDAVGEIYDGGAGFDTFYIRYDSPGAIRNIDLAAGRFYDGSATVLGTVSGIELVAFHDYAGTVTVNGSSGNDTMAVLAAGFSITAGAGDDVISVTSGTATIDGGTGRDTLALFWMGDPDPNNFTGYSVSLARVGIAQKVAKDYTGRLATLTLSGIENLLGSIRNDRLVGDSADNVLTGHLGDDILIGGAGNDRLFGGEGPVSPIDTWEGGVVQTYDNNAIDKDVLEGGTGNDQIDGGKGFDIATYEHARTAVTVDLATGTATGGDGSDTLTGIEGVIGSVGNDTLKGNAEANWFDGGLGADTMTGGKGDDTYVIDSLADTIVELADGGSDTVAAAFSLTVSGEIENATLLGTANLDATGNDRANVLTGNAGINHLAGGAGDDTYVVQNSDDIVDEASANGGHDTVRSSVSWTLGANLEDLVLFGTAQASATGNALDNVIVGNEADNIIDGGLGADVMYGGLGNDHFIVDNIGDVVIDAGPTGPESPGYGDWDTVFASISYTLGGSIEKLTLTGDAAINGTGNWKANTIVGNGADNVIDGGGDGSNNDILAGGGGNDTLISRGYSDWLYGGEGNDTYVINRWAFGGHILTDETADSGIDTIVSYGSGTLAEFIENFATQAGQAATAAQGNALNNLMTGGDLADGLFGGDGNDTLRGGGGDDRLYGGAGNDVMEGGAGNDTYLVDDIGDVVIEKASGGTDTISTKIDNYTLGDNLENLTLYDGLTGTGNALNNVITGTNGNETLDGGAGDDTLAGGNGDDRYYVDTLADKVDERLTTGFDTIYASLDYSLAKIANVEGLVLTGTARRGWGNSLANTIVGNELNNILYGDRGDVLQGGLGNDTFQLKSTDVVVKENAGEGNDLVVVGGSYGLTANVERLTLTGTGDFSGGGNELANIIVGNSGNNTLYGLAGKDRLTGNDGADTLFGGADRDSLYGGNGNDILDGGAGADQMNGGLGDDTYYVESTGDAVVESNGGGIDQVFADVDYVLAEWVENLTVSGSYHGTGNELANTIVGGGGNNILDGRGGADLMQGMNGDDTYYVDTAGDQVLETIGAGRDTVIAMASYALGAGQEIETLELTGLNALSGTGNELGNHIIGNDAANLLNGAGGADRLDGNGGADTLIGGAGNDVLDGGIGADSMDGGLGDDGYYVDNTGDTVSEATGDGLDLVATTTSITLGAGIEGGVVRNGFAASIKGNAEANALGGNSGNDTLDGGDGDDVIFGGGGQDTLLGGAGADVLVGGGQYDRLTGGTGADTFIVITDGSVSTPTQITDFVSGTDRIVVLNPFLSGQLLPAGFVQGTSARDGNDIAIYDKGSGQLWADIDGNGAGAKVLVATFTPGTSISASDIQLIEQSSLDAQIGDVAGWLYGTLDL</sequence>
<dbReference type="InterPro" id="IPR001343">
    <property type="entry name" value="Hemolysn_Ca-bd"/>
</dbReference>
<dbReference type="Proteomes" id="UP001222770">
    <property type="component" value="Unassembled WGS sequence"/>
</dbReference>
<dbReference type="PROSITE" id="PS00330">
    <property type="entry name" value="HEMOLYSIN_CALCIUM"/>
    <property type="match status" value="9"/>
</dbReference>
<accession>A0ABT6CFA8</accession>
<name>A0ABT6CFA8_9SPHN</name>